<feature type="domain" description="J" evidence="1">
    <location>
        <begin position="12"/>
        <end position="66"/>
    </location>
</feature>
<dbReference type="InterPro" id="IPR001623">
    <property type="entry name" value="DnaJ_domain"/>
</dbReference>
<dbReference type="SMART" id="SM00271">
    <property type="entry name" value="DnaJ"/>
    <property type="match status" value="1"/>
</dbReference>
<evidence type="ECO:0000313" key="3">
    <source>
        <dbReference type="Proteomes" id="UP000202485"/>
    </source>
</evidence>
<name>A0A238KYG2_9RHOB</name>
<evidence type="ECO:0000313" key="2">
    <source>
        <dbReference type="EMBL" id="SMX47819.1"/>
    </source>
</evidence>
<dbReference type="SUPFAM" id="SSF46565">
    <property type="entry name" value="Chaperone J-domain"/>
    <property type="match status" value="1"/>
</dbReference>
<dbReference type="OrthoDB" id="7705076at2"/>
<dbReference type="PROSITE" id="PS50076">
    <property type="entry name" value="DNAJ_2"/>
    <property type="match status" value="1"/>
</dbReference>
<dbReference type="AlphaFoldDB" id="A0A238KYG2"/>
<evidence type="ECO:0000259" key="1">
    <source>
        <dbReference type="PROSITE" id="PS50076"/>
    </source>
</evidence>
<dbReference type="Gene3D" id="1.10.287.110">
    <property type="entry name" value="DnaJ domain"/>
    <property type="match status" value="1"/>
</dbReference>
<sequence>MEPVEKIQARVEALHVLGLDQTATASDIRNAWRDIAFHAHPDHTGGDCNQFARAKSAYDYLRKNGLTGKGAGPAQPRRPKLRKRIIELDEKDISACLKLLDPSRALSFGETSAVDCPQSARNSDHVPEAIGCYGRDLTYFVATPVCEGENRVALPTSVLAGFRTVETEILSFQAKNGGAGEVVVPDTIRERKFPGARSVRIRFEADQATRDQFWQAC</sequence>
<proteinExistence type="predicted"/>
<dbReference type="Pfam" id="PF00226">
    <property type="entry name" value="DnaJ"/>
    <property type="match status" value="1"/>
</dbReference>
<dbReference type="CDD" id="cd06257">
    <property type="entry name" value="DnaJ"/>
    <property type="match status" value="1"/>
</dbReference>
<protein>
    <submittedName>
        <fullName evidence="2">Chaperone protein DnaJ</fullName>
    </submittedName>
</protein>
<dbReference type="RefSeq" id="WP_093964712.1">
    <property type="nucleotide sequence ID" value="NZ_JBHTJJ010000012.1"/>
</dbReference>
<dbReference type="Proteomes" id="UP000202485">
    <property type="component" value="Unassembled WGS sequence"/>
</dbReference>
<keyword evidence="3" id="KW-1185">Reference proteome</keyword>
<accession>A0A238KYG2</accession>
<gene>
    <name evidence="2" type="primary">dnaJ_2</name>
    <name evidence="2" type="ORF">RUA8715_03225</name>
</gene>
<organism evidence="2 3">
    <name type="scientific">Ruegeria arenilitoris</name>
    <dbReference type="NCBI Taxonomy" id="1173585"/>
    <lineage>
        <taxon>Bacteria</taxon>
        <taxon>Pseudomonadati</taxon>
        <taxon>Pseudomonadota</taxon>
        <taxon>Alphaproteobacteria</taxon>
        <taxon>Rhodobacterales</taxon>
        <taxon>Roseobacteraceae</taxon>
        <taxon>Ruegeria</taxon>
    </lineage>
</organism>
<dbReference type="EMBL" id="FXYG01000004">
    <property type="protein sequence ID" value="SMX47819.1"/>
    <property type="molecule type" value="Genomic_DNA"/>
</dbReference>
<reference evidence="3" key="1">
    <citation type="submission" date="2017-05" db="EMBL/GenBank/DDBJ databases">
        <authorList>
            <person name="Rodrigo-Torres L."/>
            <person name="Arahal R. D."/>
            <person name="Lucena T."/>
        </authorList>
    </citation>
    <scope>NUCLEOTIDE SEQUENCE [LARGE SCALE GENOMIC DNA]</scope>
    <source>
        <strain evidence="3">CECT 8715</strain>
    </source>
</reference>
<dbReference type="InterPro" id="IPR036869">
    <property type="entry name" value="J_dom_sf"/>
</dbReference>